<reference evidence="2" key="1">
    <citation type="submission" date="2025-08" db="UniProtKB">
        <authorList>
            <consortium name="Ensembl"/>
        </authorList>
    </citation>
    <scope>IDENTIFICATION</scope>
</reference>
<dbReference type="PROSITE" id="PS50031">
    <property type="entry name" value="EH"/>
    <property type="match status" value="1"/>
</dbReference>
<evidence type="ECO:0000259" key="1">
    <source>
        <dbReference type="PROSITE" id="PS50031"/>
    </source>
</evidence>
<dbReference type="GO" id="GO:0030130">
    <property type="term" value="C:clathrin coat of trans-Golgi network vesicle"/>
    <property type="evidence" value="ECO:0007669"/>
    <property type="project" value="TreeGrafter"/>
</dbReference>
<dbReference type="PANTHER" id="PTHR15463:SF2">
    <property type="entry name" value="SYNERGIN GAMMA"/>
    <property type="match status" value="1"/>
</dbReference>
<proteinExistence type="predicted"/>
<dbReference type="PANTHER" id="PTHR15463">
    <property type="entry name" value="AP1 GAMMA SUBUNIT BINDING PROTEIN 1"/>
    <property type="match status" value="1"/>
</dbReference>
<protein>
    <recommendedName>
        <fullName evidence="1">EH domain-containing protein</fullName>
    </recommendedName>
</protein>
<dbReference type="Proteomes" id="UP000694388">
    <property type="component" value="Unplaced"/>
</dbReference>
<dbReference type="SUPFAM" id="SSF47473">
    <property type="entry name" value="EF-hand"/>
    <property type="match status" value="1"/>
</dbReference>
<organism evidence="2 3">
    <name type="scientific">Eptatretus burgeri</name>
    <name type="common">Inshore hagfish</name>
    <dbReference type="NCBI Taxonomy" id="7764"/>
    <lineage>
        <taxon>Eukaryota</taxon>
        <taxon>Metazoa</taxon>
        <taxon>Chordata</taxon>
        <taxon>Craniata</taxon>
        <taxon>Vertebrata</taxon>
        <taxon>Cyclostomata</taxon>
        <taxon>Myxini</taxon>
        <taxon>Myxiniformes</taxon>
        <taxon>Myxinidae</taxon>
        <taxon>Eptatretinae</taxon>
        <taxon>Eptatretus</taxon>
    </lineage>
</organism>
<keyword evidence="3" id="KW-1185">Reference proteome</keyword>
<accession>A0A8C4NKM2</accession>
<dbReference type="GeneTree" id="ENSGT00390000010789"/>
<dbReference type="Gene3D" id="1.10.238.10">
    <property type="entry name" value="EF-hand"/>
    <property type="match status" value="1"/>
</dbReference>
<dbReference type="Ensembl" id="ENSEBUT00000004449.1">
    <property type="protein sequence ID" value="ENSEBUP00000004037.1"/>
    <property type="gene ID" value="ENSEBUG00000002793.1"/>
</dbReference>
<reference evidence="2" key="2">
    <citation type="submission" date="2025-09" db="UniProtKB">
        <authorList>
            <consortium name="Ensembl"/>
        </authorList>
    </citation>
    <scope>IDENTIFICATION</scope>
</reference>
<evidence type="ECO:0000313" key="3">
    <source>
        <dbReference type="Proteomes" id="UP000694388"/>
    </source>
</evidence>
<evidence type="ECO:0000313" key="2">
    <source>
        <dbReference type="Ensembl" id="ENSEBUP00000004037.1"/>
    </source>
</evidence>
<dbReference type="InterPro" id="IPR000261">
    <property type="entry name" value="EH_dom"/>
</dbReference>
<dbReference type="InterPro" id="IPR039656">
    <property type="entry name" value="SYNRG"/>
</dbReference>
<dbReference type="AlphaFoldDB" id="A0A8C4NKM2"/>
<sequence length="507" mass="54267">MLQKEPFQLGCSMTTCCLVVCVCVRACVRAVRACVYSLAHIVTLPHSLFCSYFCLYFFHLKLGVYRHVLESTMSPKGIDTTRLYPLLLSSGLPRETLGVIWSLANRAMPGQLARSELFAILALIAVAQSGLPVVSLECLAQYPTPPVPALNFPASNQSLSTSSPAHVEPISTVLAPPTISYSPSEPTTTLSAPFIIAQAKVSPDSDEFQDFQGAAVTSSDSFGDFQAAGGSCSSLPDIPLSWSSPVTPVSSAACGPVTSLPVSTVSTSAADKYAVFRHLEDDDVRTDRESIVPDPEDKYSVLRTLDGQNSATGTSEELEGVKDVGDVDDHLVMASVLGDSNAGASSTAAYVVGENYLPGTRQDGERGLANWNTVMEKITGSRSHVSSTISQDSNISLTHEQIAPSAKSSNFADFSVFAAFTSFDPVDEQSSVGRSIGQGWFDLIASITESLRTLCFHPCLSVCEQDISKRYGQIRTKLSRQVGCVTRANGIDFGEDLDPDTRVFCFS</sequence>
<feature type="domain" description="EH" evidence="1">
    <location>
        <begin position="85"/>
        <end position="153"/>
    </location>
</feature>
<dbReference type="InterPro" id="IPR011992">
    <property type="entry name" value="EF-hand-dom_pair"/>
</dbReference>
<name>A0A8C4NKM2_EPTBU</name>